<keyword evidence="1" id="KW-0472">Membrane</keyword>
<gene>
    <name evidence="2" type="ORF">PCO31111_04514</name>
</gene>
<dbReference type="AlphaFoldDB" id="A0A5E4YF73"/>
<evidence type="ECO:0000313" key="3">
    <source>
        <dbReference type="Proteomes" id="UP000383971"/>
    </source>
</evidence>
<sequence length="115" mass="11915">MGEVVVRTKSELKEAIEAKIDVIFVEGELVGQLKKSKRIATLGVAGLAAIAALAAASPFTMGVSGIVAAGITGMELSALVFVVAVGVAVLLALFKDYEEIEISMTSAKFKRKSSS</sequence>
<feature type="transmembrane region" description="Helical" evidence="1">
    <location>
        <begin position="39"/>
        <end position="60"/>
    </location>
</feature>
<evidence type="ECO:0000256" key="1">
    <source>
        <dbReference type="SAM" id="Phobius"/>
    </source>
</evidence>
<name>A0A5E4YF73_9BURK</name>
<dbReference type="EMBL" id="CABPSE010000020">
    <property type="protein sequence ID" value="VVE47409.1"/>
    <property type="molecule type" value="Genomic_DNA"/>
</dbReference>
<keyword evidence="1" id="KW-1133">Transmembrane helix</keyword>
<dbReference type="RefSeq" id="WP_150586822.1">
    <property type="nucleotide sequence ID" value="NZ_CABPSE010000020.1"/>
</dbReference>
<proteinExistence type="predicted"/>
<keyword evidence="1" id="KW-0812">Transmembrane</keyword>
<organism evidence="2 3">
    <name type="scientific">Pandoraea communis</name>
    <dbReference type="NCBI Taxonomy" id="2508297"/>
    <lineage>
        <taxon>Bacteria</taxon>
        <taxon>Pseudomonadati</taxon>
        <taxon>Pseudomonadota</taxon>
        <taxon>Betaproteobacteria</taxon>
        <taxon>Burkholderiales</taxon>
        <taxon>Burkholderiaceae</taxon>
        <taxon>Pandoraea</taxon>
    </lineage>
</organism>
<protein>
    <submittedName>
        <fullName evidence="2">Uncharacterized protein</fullName>
    </submittedName>
</protein>
<evidence type="ECO:0000313" key="2">
    <source>
        <dbReference type="EMBL" id="VVE47409.1"/>
    </source>
</evidence>
<accession>A0A5E4YF73</accession>
<keyword evidence="3" id="KW-1185">Reference proteome</keyword>
<dbReference type="Proteomes" id="UP000383971">
    <property type="component" value="Unassembled WGS sequence"/>
</dbReference>
<feature type="transmembrane region" description="Helical" evidence="1">
    <location>
        <begin position="66"/>
        <end position="94"/>
    </location>
</feature>
<reference evidence="2 3" key="1">
    <citation type="submission" date="2019-08" db="EMBL/GenBank/DDBJ databases">
        <authorList>
            <person name="Peeters C."/>
        </authorList>
    </citation>
    <scope>NUCLEOTIDE SEQUENCE [LARGE SCALE GENOMIC DNA]</scope>
    <source>
        <strain evidence="2 3">LMG 31111</strain>
    </source>
</reference>